<proteinExistence type="predicted"/>
<keyword evidence="3" id="KW-1185">Reference proteome</keyword>
<dbReference type="OrthoDB" id="236897at2"/>
<dbReference type="AlphaFoldDB" id="A0A1I3CH21"/>
<name>A0A1I3CH21_9ACTN</name>
<evidence type="ECO:0000313" key="3">
    <source>
        <dbReference type="Proteomes" id="UP000198649"/>
    </source>
</evidence>
<accession>A0A1I3CH21</accession>
<feature type="domain" description="Aminoglycoside phosphotransferase" evidence="1">
    <location>
        <begin position="121"/>
        <end position="175"/>
    </location>
</feature>
<gene>
    <name evidence="2" type="ORF">SAMN05216561_10249</name>
</gene>
<evidence type="ECO:0000313" key="2">
    <source>
        <dbReference type="EMBL" id="SFH73509.1"/>
    </source>
</evidence>
<dbReference type="Proteomes" id="UP000198649">
    <property type="component" value="Unassembled WGS sequence"/>
</dbReference>
<evidence type="ECO:0000259" key="1">
    <source>
        <dbReference type="Pfam" id="PF01636"/>
    </source>
</evidence>
<reference evidence="2 3" key="1">
    <citation type="submission" date="2016-10" db="EMBL/GenBank/DDBJ databases">
        <authorList>
            <person name="de Groot N.N."/>
        </authorList>
    </citation>
    <scope>NUCLEOTIDE SEQUENCE [LARGE SCALE GENOMIC DNA]</scope>
    <source>
        <strain evidence="2 3">CGMCC 1.11156</strain>
    </source>
</reference>
<dbReference type="RefSeq" id="WP_091110137.1">
    <property type="nucleotide sequence ID" value="NZ_BKAF01000028.1"/>
</dbReference>
<dbReference type="Gene3D" id="3.90.1200.10">
    <property type="match status" value="1"/>
</dbReference>
<dbReference type="STRING" id="1005945.SAMN05216561_10249"/>
<organism evidence="2 3">
    <name type="scientific">Nocardioides psychrotolerans</name>
    <dbReference type="NCBI Taxonomy" id="1005945"/>
    <lineage>
        <taxon>Bacteria</taxon>
        <taxon>Bacillati</taxon>
        <taxon>Actinomycetota</taxon>
        <taxon>Actinomycetes</taxon>
        <taxon>Propionibacteriales</taxon>
        <taxon>Nocardioidaceae</taxon>
        <taxon>Nocardioides</taxon>
    </lineage>
</organism>
<dbReference type="EMBL" id="FOQG01000002">
    <property type="protein sequence ID" value="SFH73509.1"/>
    <property type="molecule type" value="Genomic_DNA"/>
</dbReference>
<dbReference type="SUPFAM" id="SSF56112">
    <property type="entry name" value="Protein kinase-like (PK-like)"/>
    <property type="match status" value="1"/>
</dbReference>
<dbReference type="GO" id="GO:0016740">
    <property type="term" value="F:transferase activity"/>
    <property type="evidence" value="ECO:0007669"/>
    <property type="project" value="UniProtKB-KW"/>
</dbReference>
<sequence length="261" mass="29485">MTTDADEWWSDDGEARDIFRRGDFVHRTPQPWTPAVAQLLLYLESVGYDAAPRHCGYDDEGREILTFLPGEDGPVSWGYLHSDDVLASVARLVRSYHDTVRGYRPSPDTKWADSFGAPGDGEVLCHGDFAPWKLVWQDQRAVGIFDWDFVRPAEPMFDVYYAMDWTVPFRDDETCRDFHHFEFAPDRAHRVGVFLDAYGVEAIPANVAAGVAGVRRRVKATTASLAERGIEPQAQWVAEGLLDKSESTSRWIEGNSVLFQP</sequence>
<dbReference type="InterPro" id="IPR002575">
    <property type="entry name" value="Aminoglycoside_PTrfase"/>
</dbReference>
<dbReference type="InterPro" id="IPR011009">
    <property type="entry name" value="Kinase-like_dom_sf"/>
</dbReference>
<keyword evidence="2" id="KW-0808">Transferase</keyword>
<dbReference type="Pfam" id="PF01636">
    <property type="entry name" value="APH"/>
    <property type="match status" value="1"/>
</dbReference>
<protein>
    <submittedName>
        <fullName evidence="2">Phosphotransferase enzyme family protein</fullName>
    </submittedName>
</protein>